<sequence>MDDVLDASALAQVKLLESGHVTSEELVRGYLDRIERLDPHIHAFVTVSRRRALLDARWKDLQRRRARGQKPMPAFFGVPIGIKDLNIVRGTTTRWGSRAAMPVLLPVDDFTVAPLRRAGFVILGKLSTSEWGAMPVTEPDIHPPTRNPWSLGHSAGGSSGGSGAALAARMLPVAQGSDGAGSIRIPAAFCHLVGLKPSRGRVRNAYGINDRQLLYTSGPMAHTVDDVAAMLDVMSGSTYGRPHWAPPPARSFAELAHEPLPRLRIRYLTRTPLAPTHPEIAAGVEKVARTFAELGHEVEEGSLPDTTLEEIVPLWQHLIGAIPLTRWEKTQPITRWLAEAGHKLRGKDVSALHAALAGRYLRVLEAVDLWITPTVAQPAPTIGAYRDLPPEQAFAAAAELGGYTAVFNVTGLPAISVPLGLTQDGRPMGLQVSGRMFDEGLLLAAARQLEQLFPWNERRPPQLPS</sequence>
<dbReference type="Pfam" id="PF01425">
    <property type="entry name" value="Amidase"/>
    <property type="match status" value="1"/>
</dbReference>
<dbReference type="PANTHER" id="PTHR11895:SF7">
    <property type="entry name" value="GLUTAMYL-TRNA(GLN) AMIDOTRANSFERASE SUBUNIT A, MITOCHONDRIAL"/>
    <property type="match status" value="1"/>
</dbReference>
<accession>A0ABZ2MCB1</accession>
<dbReference type="Proteomes" id="UP001370348">
    <property type="component" value="Chromosome"/>
</dbReference>
<proteinExistence type="inferred from homology"/>
<dbReference type="EMBL" id="CP089984">
    <property type="protein sequence ID" value="WXB20098.1"/>
    <property type="molecule type" value="Genomic_DNA"/>
</dbReference>
<protein>
    <submittedName>
        <fullName evidence="3">Amidase</fullName>
    </submittedName>
</protein>
<comment type="similarity">
    <text evidence="1">Belongs to the amidase family.</text>
</comment>
<dbReference type="RefSeq" id="WP_394829700.1">
    <property type="nucleotide sequence ID" value="NZ_CP089984.1"/>
</dbReference>
<dbReference type="InterPro" id="IPR023631">
    <property type="entry name" value="Amidase_dom"/>
</dbReference>
<dbReference type="Gene3D" id="3.90.1300.10">
    <property type="entry name" value="Amidase signature (AS) domain"/>
    <property type="match status" value="1"/>
</dbReference>
<name>A0ABZ2MCB1_9BACT</name>
<evidence type="ECO:0000313" key="4">
    <source>
        <dbReference type="Proteomes" id="UP001370348"/>
    </source>
</evidence>
<dbReference type="SUPFAM" id="SSF75304">
    <property type="entry name" value="Amidase signature (AS) enzymes"/>
    <property type="match status" value="1"/>
</dbReference>
<evidence type="ECO:0000259" key="2">
    <source>
        <dbReference type="Pfam" id="PF01425"/>
    </source>
</evidence>
<dbReference type="InterPro" id="IPR000120">
    <property type="entry name" value="Amidase"/>
</dbReference>
<organism evidence="3 4">
    <name type="scientific">Pendulispora albinea</name>
    <dbReference type="NCBI Taxonomy" id="2741071"/>
    <lineage>
        <taxon>Bacteria</taxon>
        <taxon>Pseudomonadati</taxon>
        <taxon>Myxococcota</taxon>
        <taxon>Myxococcia</taxon>
        <taxon>Myxococcales</taxon>
        <taxon>Sorangiineae</taxon>
        <taxon>Pendulisporaceae</taxon>
        <taxon>Pendulispora</taxon>
    </lineage>
</organism>
<reference evidence="3 4" key="1">
    <citation type="submission" date="2021-12" db="EMBL/GenBank/DDBJ databases">
        <title>Discovery of the Pendulisporaceae a myxobacterial family with distinct sporulation behavior and unique specialized metabolism.</title>
        <authorList>
            <person name="Garcia R."/>
            <person name="Popoff A."/>
            <person name="Bader C.D."/>
            <person name="Loehr J."/>
            <person name="Walesch S."/>
            <person name="Walt C."/>
            <person name="Boldt J."/>
            <person name="Bunk B."/>
            <person name="Haeckl F.J.F.P.J."/>
            <person name="Gunesch A.P."/>
            <person name="Birkelbach J."/>
            <person name="Nuebel U."/>
            <person name="Pietschmann T."/>
            <person name="Bach T."/>
            <person name="Mueller R."/>
        </authorList>
    </citation>
    <scope>NUCLEOTIDE SEQUENCE [LARGE SCALE GENOMIC DNA]</scope>
    <source>
        <strain evidence="3 4">MSr11954</strain>
    </source>
</reference>
<gene>
    <name evidence="3" type="ORF">LZC94_23105</name>
</gene>
<dbReference type="InterPro" id="IPR020556">
    <property type="entry name" value="Amidase_CS"/>
</dbReference>
<dbReference type="PROSITE" id="PS00571">
    <property type="entry name" value="AMIDASES"/>
    <property type="match status" value="1"/>
</dbReference>
<keyword evidence="4" id="KW-1185">Reference proteome</keyword>
<feature type="domain" description="Amidase" evidence="2">
    <location>
        <begin position="25"/>
        <end position="443"/>
    </location>
</feature>
<evidence type="ECO:0000256" key="1">
    <source>
        <dbReference type="ARBA" id="ARBA00009199"/>
    </source>
</evidence>
<dbReference type="PANTHER" id="PTHR11895">
    <property type="entry name" value="TRANSAMIDASE"/>
    <property type="match status" value="1"/>
</dbReference>
<evidence type="ECO:0000313" key="3">
    <source>
        <dbReference type="EMBL" id="WXB20098.1"/>
    </source>
</evidence>
<dbReference type="InterPro" id="IPR036928">
    <property type="entry name" value="AS_sf"/>
</dbReference>